<dbReference type="Proteomes" id="UP000887013">
    <property type="component" value="Unassembled WGS sequence"/>
</dbReference>
<gene>
    <name evidence="1" type="ORF">NPIL_679281</name>
</gene>
<comment type="caution">
    <text evidence="1">The sequence shown here is derived from an EMBL/GenBank/DDBJ whole genome shotgun (WGS) entry which is preliminary data.</text>
</comment>
<reference evidence="1" key="1">
    <citation type="submission" date="2020-08" db="EMBL/GenBank/DDBJ databases">
        <title>Multicomponent nature underlies the extraordinary mechanical properties of spider dragline silk.</title>
        <authorList>
            <person name="Kono N."/>
            <person name="Nakamura H."/>
            <person name="Mori M."/>
            <person name="Yoshida Y."/>
            <person name="Ohtoshi R."/>
            <person name="Malay A.D."/>
            <person name="Moran D.A.P."/>
            <person name="Tomita M."/>
            <person name="Numata K."/>
            <person name="Arakawa K."/>
        </authorList>
    </citation>
    <scope>NUCLEOTIDE SEQUENCE</scope>
</reference>
<keyword evidence="2" id="KW-1185">Reference proteome</keyword>
<proteinExistence type="predicted"/>
<protein>
    <submittedName>
        <fullName evidence="1">Uncharacterized protein</fullName>
    </submittedName>
</protein>
<sequence length="73" mass="8362">MDKNGQAIPNIESIFQSVLSDLKSSSHSQTLKIPNVSFRQRHPLSEMTLASESQQMYDTLRGILMRRLRSIRS</sequence>
<accession>A0A8X6NL93</accession>
<evidence type="ECO:0000313" key="2">
    <source>
        <dbReference type="Proteomes" id="UP000887013"/>
    </source>
</evidence>
<name>A0A8X6NL93_NEPPI</name>
<evidence type="ECO:0000313" key="1">
    <source>
        <dbReference type="EMBL" id="GFT21512.1"/>
    </source>
</evidence>
<dbReference type="EMBL" id="BMAW01011003">
    <property type="protein sequence ID" value="GFT21512.1"/>
    <property type="molecule type" value="Genomic_DNA"/>
</dbReference>
<dbReference type="AlphaFoldDB" id="A0A8X6NL93"/>
<organism evidence="1 2">
    <name type="scientific">Nephila pilipes</name>
    <name type="common">Giant wood spider</name>
    <name type="synonym">Nephila maculata</name>
    <dbReference type="NCBI Taxonomy" id="299642"/>
    <lineage>
        <taxon>Eukaryota</taxon>
        <taxon>Metazoa</taxon>
        <taxon>Ecdysozoa</taxon>
        <taxon>Arthropoda</taxon>
        <taxon>Chelicerata</taxon>
        <taxon>Arachnida</taxon>
        <taxon>Araneae</taxon>
        <taxon>Araneomorphae</taxon>
        <taxon>Entelegynae</taxon>
        <taxon>Araneoidea</taxon>
        <taxon>Nephilidae</taxon>
        <taxon>Nephila</taxon>
    </lineage>
</organism>